<evidence type="ECO:0000256" key="1">
    <source>
        <dbReference type="SAM" id="SignalP"/>
    </source>
</evidence>
<feature type="chain" id="PRO_5010701412" description="Ecp2 effector protein domain-containing protein" evidence="1">
    <location>
        <begin position="21"/>
        <end position="128"/>
    </location>
</feature>
<dbReference type="OrthoDB" id="3552888at2759"/>
<evidence type="ECO:0008006" key="4">
    <source>
        <dbReference type="Google" id="ProtNLM"/>
    </source>
</evidence>
<proteinExistence type="predicted"/>
<dbReference type="AlphaFoldDB" id="A0A1V6TLR6"/>
<sequence length="128" mass="13558">MKWQSVLLVLGATLTSQVIAGEEIDCQSTGTPDNLAKVETIKEGIDYLNGLSGAPTAEAGKCNRVSCSYGSGITVCSDDGKDHHLKNWKTVGGVAKKIMDECAGTHDYFAGRLWSDDGWSVDVGKSSC</sequence>
<accession>A0A1V6TLR6</accession>
<gene>
    <name evidence="2" type="ORF">PENSTE_c004G02087</name>
</gene>
<keyword evidence="1" id="KW-0732">Signal</keyword>
<comment type="caution">
    <text evidence="2">The sequence shown here is derived from an EMBL/GenBank/DDBJ whole genome shotgun (WGS) entry which is preliminary data.</text>
</comment>
<name>A0A1V6TLR6_9EURO</name>
<dbReference type="Proteomes" id="UP000191285">
    <property type="component" value="Unassembled WGS sequence"/>
</dbReference>
<reference evidence="3" key="1">
    <citation type="journal article" date="2017" name="Nat. Microbiol.">
        <title>Global analysis of biosynthetic gene clusters reveals vast potential of secondary metabolite production in Penicillium species.</title>
        <authorList>
            <person name="Nielsen J.C."/>
            <person name="Grijseels S."/>
            <person name="Prigent S."/>
            <person name="Ji B."/>
            <person name="Dainat J."/>
            <person name="Nielsen K.F."/>
            <person name="Frisvad J.C."/>
            <person name="Workman M."/>
            <person name="Nielsen J."/>
        </authorList>
    </citation>
    <scope>NUCLEOTIDE SEQUENCE [LARGE SCALE GENOMIC DNA]</scope>
    <source>
        <strain evidence="3">IBT 24891</strain>
    </source>
</reference>
<evidence type="ECO:0000313" key="2">
    <source>
        <dbReference type="EMBL" id="OQE27335.1"/>
    </source>
</evidence>
<organism evidence="2 3">
    <name type="scientific">Penicillium steckii</name>
    <dbReference type="NCBI Taxonomy" id="303698"/>
    <lineage>
        <taxon>Eukaryota</taxon>
        <taxon>Fungi</taxon>
        <taxon>Dikarya</taxon>
        <taxon>Ascomycota</taxon>
        <taxon>Pezizomycotina</taxon>
        <taxon>Eurotiomycetes</taxon>
        <taxon>Eurotiomycetidae</taxon>
        <taxon>Eurotiales</taxon>
        <taxon>Aspergillaceae</taxon>
        <taxon>Penicillium</taxon>
    </lineage>
</organism>
<evidence type="ECO:0000313" key="3">
    <source>
        <dbReference type="Proteomes" id="UP000191285"/>
    </source>
</evidence>
<dbReference type="PANTHER" id="PTHR35605">
    <property type="entry name" value="ECP2 EFFECTOR PROTEIN DOMAIN-CONTAINING PROTEIN-RELATED"/>
    <property type="match status" value="1"/>
</dbReference>
<dbReference type="EMBL" id="MLKD01000004">
    <property type="protein sequence ID" value="OQE27335.1"/>
    <property type="molecule type" value="Genomic_DNA"/>
</dbReference>
<keyword evidence="3" id="KW-1185">Reference proteome</keyword>
<dbReference type="PANTHER" id="PTHR35605:SF1">
    <property type="entry name" value="ECP2 EFFECTOR PROTEIN DOMAIN-CONTAINING PROTEIN-RELATED"/>
    <property type="match status" value="1"/>
</dbReference>
<protein>
    <recommendedName>
        <fullName evidence="4">Ecp2 effector protein domain-containing protein</fullName>
    </recommendedName>
</protein>
<dbReference type="STRING" id="303698.A0A1V6TLR6"/>
<feature type="signal peptide" evidence="1">
    <location>
        <begin position="1"/>
        <end position="20"/>
    </location>
</feature>